<keyword evidence="9" id="KW-1185">Reference proteome</keyword>
<evidence type="ECO:0000256" key="1">
    <source>
        <dbReference type="ARBA" id="ARBA00010838"/>
    </source>
</evidence>
<dbReference type="Proteomes" id="UP001324115">
    <property type="component" value="Unassembled WGS sequence"/>
</dbReference>
<feature type="compositionally biased region" description="Basic and acidic residues" evidence="6">
    <location>
        <begin position="499"/>
        <end position="518"/>
    </location>
</feature>
<evidence type="ECO:0000256" key="6">
    <source>
        <dbReference type="SAM" id="MobiDB-lite"/>
    </source>
</evidence>
<feature type="signal peptide" evidence="7">
    <location>
        <begin position="1"/>
        <end position="17"/>
    </location>
</feature>
<dbReference type="PANTHER" id="PTHR10353">
    <property type="entry name" value="GLYCOSYL HYDROLASE"/>
    <property type="match status" value="1"/>
</dbReference>
<dbReference type="GO" id="GO:0005975">
    <property type="term" value="P:carbohydrate metabolic process"/>
    <property type="evidence" value="ECO:0007669"/>
    <property type="project" value="InterPro"/>
</dbReference>
<evidence type="ECO:0000313" key="9">
    <source>
        <dbReference type="Proteomes" id="UP001324115"/>
    </source>
</evidence>
<evidence type="ECO:0000313" key="8">
    <source>
        <dbReference type="EMBL" id="KAK4558990.1"/>
    </source>
</evidence>
<dbReference type="Pfam" id="PF00232">
    <property type="entry name" value="Glyco_hydro_1"/>
    <property type="match status" value="1"/>
</dbReference>
<protein>
    <recommendedName>
        <fullName evidence="10">Beta-glucosidase 11-like</fullName>
    </recommendedName>
</protein>
<gene>
    <name evidence="8" type="ORF">RGQ29_008294</name>
</gene>
<dbReference type="InterPro" id="IPR001360">
    <property type="entry name" value="Glyco_hydro_1"/>
</dbReference>
<feature type="region of interest" description="Disordered" evidence="6">
    <location>
        <begin position="490"/>
        <end position="518"/>
    </location>
</feature>
<name>A0AAN7E021_QUERU</name>
<evidence type="ECO:0000256" key="3">
    <source>
        <dbReference type="ARBA" id="ARBA00022801"/>
    </source>
</evidence>
<evidence type="ECO:0000256" key="5">
    <source>
        <dbReference type="RuleBase" id="RU003690"/>
    </source>
</evidence>
<evidence type="ECO:0008006" key="10">
    <source>
        <dbReference type="Google" id="ProtNLM"/>
    </source>
</evidence>
<dbReference type="FunFam" id="3.20.20.80:FF:000069">
    <property type="entry name" value="Beta-glucosidase 1"/>
    <property type="match status" value="1"/>
</dbReference>
<reference evidence="8 9" key="1">
    <citation type="journal article" date="2023" name="G3 (Bethesda)">
        <title>A haplotype-resolved chromosome-scale genome for Quercus rubra L. provides insights into the genetics of adaptive traits for red oak species.</title>
        <authorList>
            <person name="Kapoor B."/>
            <person name="Jenkins J."/>
            <person name="Schmutz J."/>
            <person name="Zhebentyayeva T."/>
            <person name="Kuelheim C."/>
            <person name="Coggeshall M."/>
            <person name="Heim C."/>
            <person name="Lasky J.R."/>
            <person name="Leites L."/>
            <person name="Islam-Faridi N."/>
            <person name="Romero-Severson J."/>
            <person name="DeLeo V.L."/>
            <person name="Lucas S.M."/>
            <person name="Lazic D."/>
            <person name="Gailing O."/>
            <person name="Carlson J."/>
            <person name="Staton M."/>
        </authorList>
    </citation>
    <scope>NUCLEOTIDE SEQUENCE [LARGE SCALE GENOMIC DNA]</scope>
    <source>
        <strain evidence="8">Pseudo-F2</strain>
    </source>
</reference>
<dbReference type="EMBL" id="JAXUIC010000012">
    <property type="protein sequence ID" value="KAK4558990.1"/>
    <property type="molecule type" value="Genomic_DNA"/>
</dbReference>
<dbReference type="SUPFAM" id="SSF51445">
    <property type="entry name" value="(Trans)glycosidases"/>
    <property type="match status" value="1"/>
</dbReference>
<dbReference type="GO" id="GO:0008422">
    <property type="term" value="F:beta-glucosidase activity"/>
    <property type="evidence" value="ECO:0007669"/>
    <property type="project" value="TreeGrafter"/>
</dbReference>
<dbReference type="AlphaFoldDB" id="A0AAN7E021"/>
<proteinExistence type="inferred from homology"/>
<sequence length="618" mass="70476">MLRLFFLLIFVLNFSVGVPSPSSREFSRDDFPPGFVFGSGTSAYQVEGAANKDGRTPSIWDTYAHAGKAHGATGDVACDGYHKYKEDVQLMVDTGLDAYRFSISWSRLIPNGRGPINPKGLQYYNNLINELVNHGIQPHVTLNNYDLPQALEDEYGGWVSRKIVGDFTEYAEVCFREFGDRVSYWTTVNEPNVFVTGGYDLGFVPPQRCSPPFGYCSRGNSSTEPYMAAHHILLAHASAARLYQKKYQEEHHGFIGLSIYMWGFVPLTDTKEDAIATQRAIAFQYGWFLDPLVFGDYPNIMKQNVGARMPVFTDHESKQVKGSFDFIGIVHYNNMYVKDNSNSLKMAYRDFLMDAAIELIQIQDSPSAFELPIMPWYLQAVLEFFKQVYGNPPIYIYENGQRMQRNSTLDDIARVNFMHAYIGGVLDALRNGSNTRGYFVWAFLDVFELLDGYGSGYGINYVDLDDPDLKRYPKLSAKWYSKFLKGRSRAVHRNPTPDPPEKTDRSGPKTVRPDAGDGRWRFSASRTRNRRVGWRVFPPKIRKTRTDRRKPIIRSGEISLDLVEFLARSGEISPDLVEILAISGENSKDLTDFHHFCQIFFIFQISTPTEPDRRSLMF</sequence>
<evidence type="ECO:0000256" key="2">
    <source>
        <dbReference type="ARBA" id="ARBA00022729"/>
    </source>
</evidence>
<keyword evidence="3" id="KW-0378">Hydrolase</keyword>
<evidence type="ECO:0000256" key="4">
    <source>
        <dbReference type="ARBA" id="ARBA00023180"/>
    </source>
</evidence>
<comment type="similarity">
    <text evidence="1 5">Belongs to the glycosyl hydrolase 1 family.</text>
</comment>
<dbReference type="InterPro" id="IPR033132">
    <property type="entry name" value="GH_1_N_CS"/>
</dbReference>
<evidence type="ECO:0000256" key="7">
    <source>
        <dbReference type="SAM" id="SignalP"/>
    </source>
</evidence>
<feature type="chain" id="PRO_5042925390" description="Beta-glucosidase 11-like" evidence="7">
    <location>
        <begin position="18"/>
        <end position="618"/>
    </location>
</feature>
<keyword evidence="2 7" id="KW-0732">Signal</keyword>
<dbReference type="PRINTS" id="PR00131">
    <property type="entry name" value="GLHYDRLASE1"/>
</dbReference>
<accession>A0AAN7E021</accession>
<keyword evidence="4" id="KW-0325">Glycoprotein</keyword>
<dbReference type="Gene3D" id="3.20.20.80">
    <property type="entry name" value="Glycosidases"/>
    <property type="match status" value="1"/>
</dbReference>
<organism evidence="8 9">
    <name type="scientific">Quercus rubra</name>
    <name type="common">Northern red oak</name>
    <name type="synonym">Quercus borealis</name>
    <dbReference type="NCBI Taxonomy" id="3512"/>
    <lineage>
        <taxon>Eukaryota</taxon>
        <taxon>Viridiplantae</taxon>
        <taxon>Streptophyta</taxon>
        <taxon>Embryophyta</taxon>
        <taxon>Tracheophyta</taxon>
        <taxon>Spermatophyta</taxon>
        <taxon>Magnoliopsida</taxon>
        <taxon>eudicotyledons</taxon>
        <taxon>Gunneridae</taxon>
        <taxon>Pentapetalae</taxon>
        <taxon>rosids</taxon>
        <taxon>fabids</taxon>
        <taxon>Fagales</taxon>
        <taxon>Fagaceae</taxon>
        <taxon>Quercus</taxon>
    </lineage>
</organism>
<dbReference type="PROSITE" id="PS00653">
    <property type="entry name" value="GLYCOSYL_HYDROL_F1_2"/>
    <property type="match status" value="1"/>
</dbReference>
<dbReference type="InterPro" id="IPR017853">
    <property type="entry name" value="GH"/>
</dbReference>
<dbReference type="PANTHER" id="PTHR10353:SF29">
    <property type="entry name" value="BETA-GLUCOSIDASE 11"/>
    <property type="match status" value="1"/>
</dbReference>
<comment type="caution">
    <text evidence="8">The sequence shown here is derived from an EMBL/GenBank/DDBJ whole genome shotgun (WGS) entry which is preliminary data.</text>
</comment>